<dbReference type="Proteomes" id="UP000192923">
    <property type="component" value="Unassembled WGS sequence"/>
</dbReference>
<gene>
    <name evidence="1" type="ORF">SAMN02949497_1249</name>
</gene>
<dbReference type="OrthoDB" id="583593at2"/>
<protein>
    <recommendedName>
        <fullName evidence="3">DUF559 domain-containing protein</fullName>
    </recommendedName>
</protein>
<name>A0A1Y6CZF4_9GAMM</name>
<accession>A0A1Y6CZF4</accession>
<dbReference type="AlphaFoldDB" id="A0A1Y6CZF4"/>
<evidence type="ECO:0000313" key="2">
    <source>
        <dbReference type="Proteomes" id="UP000192923"/>
    </source>
</evidence>
<evidence type="ECO:0000313" key="1">
    <source>
        <dbReference type="EMBL" id="SMF93953.1"/>
    </source>
</evidence>
<keyword evidence="2" id="KW-1185">Reference proteome</keyword>
<reference evidence="1 2" key="1">
    <citation type="submission" date="2016-12" db="EMBL/GenBank/DDBJ databases">
        <authorList>
            <person name="Song W.-J."/>
            <person name="Kurnit D.M."/>
        </authorList>
    </citation>
    <scope>NUCLEOTIDE SEQUENCE [LARGE SCALE GENOMIC DNA]</scope>
    <source>
        <strain evidence="1 2">175</strain>
    </source>
</reference>
<evidence type="ECO:0008006" key="3">
    <source>
        <dbReference type="Google" id="ProtNLM"/>
    </source>
</evidence>
<dbReference type="STRING" id="1760988.SAMN02949497_1249"/>
<proteinExistence type="predicted"/>
<organism evidence="1 2">
    <name type="scientific">Methylomagnum ishizawai</name>
    <dbReference type="NCBI Taxonomy" id="1760988"/>
    <lineage>
        <taxon>Bacteria</taxon>
        <taxon>Pseudomonadati</taxon>
        <taxon>Pseudomonadota</taxon>
        <taxon>Gammaproteobacteria</taxon>
        <taxon>Methylococcales</taxon>
        <taxon>Methylococcaceae</taxon>
        <taxon>Methylomagnum</taxon>
    </lineage>
</organism>
<dbReference type="EMBL" id="FXAM01000001">
    <property type="protein sequence ID" value="SMF93953.1"/>
    <property type="molecule type" value="Genomic_DNA"/>
</dbReference>
<sequence>MTSPLERLFESQCLTLKLPVPVREWEFRVGRNWRADFAWPEYRLILEIEGGIHSRGRHTRAQGFANDVEKYNEAALGGWVVLRATGEMVRDGRAIGVVARFFDKSYKARP</sequence>